<proteinExistence type="inferred from homology"/>
<dbReference type="InterPro" id="IPR003374">
    <property type="entry name" value="ApbE-like_sf"/>
</dbReference>
<dbReference type="AlphaFoldDB" id="A0A0U3E733"/>
<evidence type="ECO:0000256" key="1">
    <source>
        <dbReference type="HAMAP-Rule" id="MF_01079"/>
    </source>
</evidence>
<accession>A0A0U3E733</accession>
<dbReference type="Proteomes" id="UP000067738">
    <property type="component" value="Chromosome"/>
</dbReference>
<keyword evidence="3" id="KW-1185">Reference proteome</keyword>
<dbReference type="PATRIC" id="fig|230361.4.peg.1009"/>
<gene>
    <name evidence="2" type="ORF">sm9_0979</name>
</gene>
<dbReference type="HAMAP" id="MF_01079">
    <property type="entry name" value="UPF0280"/>
    <property type="match status" value="1"/>
</dbReference>
<evidence type="ECO:0000313" key="3">
    <source>
        <dbReference type="Proteomes" id="UP000067738"/>
    </source>
</evidence>
<dbReference type="PIRSF" id="PIRSF006421">
    <property type="entry name" value="UCP006421"/>
    <property type="match status" value="1"/>
</dbReference>
<dbReference type="RefSeq" id="WP_058739061.1">
    <property type="nucleotide sequence ID" value="NZ_CP011266.1"/>
</dbReference>
<protein>
    <recommendedName>
        <fullName evidence="1">UPF0280 protein sm9_0979</fullName>
    </recommendedName>
</protein>
<dbReference type="SUPFAM" id="SSF143631">
    <property type="entry name" value="ApbE-like"/>
    <property type="match status" value="1"/>
</dbReference>
<evidence type="ECO:0000313" key="2">
    <source>
        <dbReference type="EMBL" id="ALT68768.1"/>
    </source>
</evidence>
<dbReference type="InterPro" id="IPR037456">
    <property type="entry name" value="MA1715-like"/>
</dbReference>
<dbReference type="EMBL" id="CP011266">
    <property type="protein sequence ID" value="ALT68768.1"/>
    <property type="molecule type" value="Genomic_DNA"/>
</dbReference>
<reference evidence="2 3" key="1">
    <citation type="submission" date="2015-04" db="EMBL/GenBank/DDBJ databases">
        <title>The complete genome sequence of the rumen methanogen Methanobrevibacter millerae SM9.</title>
        <authorList>
            <person name="Leahy S.C."/>
            <person name="Kelly W.J."/>
            <person name="Pacheco D.M."/>
            <person name="Li D."/>
            <person name="Altermann E."/>
            <person name="Attwood G.T."/>
        </authorList>
    </citation>
    <scope>NUCLEOTIDE SEQUENCE [LARGE SCALE GENOMIC DNA]</scope>
    <source>
        <strain evidence="2 3">SM9</strain>
    </source>
</reference>
<sequence length="242" mass="26574">MYFEEIDIDQTHIHLTSDLDGADLKHYIYRIRQDLKRYISMNLDFLLSIEPLKYKSDGLSPIVLKMYESSAKADVGPMACVAGTISEMSLNYLIDKGSDYSIVENGGDIAIINDKTVLCGIYSNNKILGNSIAFKIKPRKKPLGICTSSGKIGHSISFGQSDSVSVISKSPSVADGLATRIANEVTGEDSESKISNALEIAEEYREFFNGVLIISDENVGTVGKLPKIVESPEFNVKINHEK</sequence>
<dbReference type="KEGG" id="mmil:sm9_0979"/>
<dbReference type="GeneID" id="26735950"/>
<comment type="similarity">
    <text evidence="1">Belongs to the UPF0280 family.</text>
</comment>
<dbReference type="Gene3D" id="3.10.520.10">
    <property type="entry name" value="ApbE-like domains"/>
    <property type="match status" value="1"/>
</dbReference>
<name>A0A0U3E733_9EURY</name>
<dbReference type="InterPro" id="IPR007183">
    <property type="entry name" value="UPF0280"/>
</dbReference>
<dbReference type="OrthoDB" id="50299at2157"/>
<organism evidence="2 3">
    <name type="scientific">Methanobrevibacter millerae</name>
    <dbReference type="NCBI Taxonomy" id="230361"/>
    <lineage>
        <taxon>Archaea</taxon>
        <taxon>Methanobacteriati</taxon>
        <taxon>Methanobacteriota</taxon>
        <taxon>Methanomada group</taxon>
        <taxon>Methanobacteria</taxon>
        <taxon>Methanobacteriales</taxon>
        <taxon>Methanobacteriaceae</taxon>
        <taxon>Methanobrevibacter</taxon>
    </lineage>
</organism>